<comment type="caution">
    <text evidence="2">The sequence shown here is derived from an EMBL/GenBank/DDBJ whole genome shotgun (WGS) entry which is preliminary data.</text>
</comment>
<gene>
    <name evidence="2" type="ORF">COHA_003483</name>
</gene>
<feature type="compositionally biased region" description="Low complexity" evidence="1">
    <location>
        <begin position="68"/>
        <end position="77"/>
    </location>
</feature>
<proteinExistence type="predicted"/>
<dbReference type="Proteomes" id="UP001205105">
    <property type="component" value="Unassembled WGS sequence"/>
</dbReference>
<evidence type="ECO:0000313" key="3">
    <source>
        <dbReference type="Proteomes" id="UP001205105"/>
    </source>
</evidence>
<reference evidence="2" key="1">
    <citation type="submission" date="2020-11" db="EMBL/GenBank/DDBJ databases">
        <title>Chlorella ohadii genome sequencing and assembly.</title>
        <authorList>
            <person name="Murik O."/>
            <person name="Treves H."/>
            <person name="Kedem I."/>
            <person name="Shotland Y."/>
            <person name="Kaplan A."/>
        </authorList>
    </citation>
    <scope>NUCLEOTIDE SEQUENCE</scope>
    <source>
        <strain evidence="2">1</strain>
    </source>
</reference>
<keyword evidence="3" id="KW-1185">Reference proteome</keyword>
<name>A0AAD5DVL5_9CHLO</name>
<evidence type="ECO:0000313" key="2">
    <source>
        <dbReference type="EMBL" id="KAI7842865.1"/>
    </source>
</evidence>
<evidence type="ECO:0000256" key="1">
    <source>
        <dbReference type="SAM" id="MobiDB-lite"/>
    </source>
</evidence>
<protein>
    <submittedName>
        <fullName evidence="2">Uncharacterized protein</fullName>
    </submittedName>
</protein>
<accession>A0AAD5DVL5</accession>
<dbReference type="EMBL" id="JADXDR010000047">
    <property type="protein sequence ID" value="KAI7842865.1"/>
    <property type="molecule type" value="Genomic_DNA"/>
</dbReference>
<feature type="compositionally biased region" description="Gly residues" evidence="1">
    <location>
        <begin position="58"/>
        <end position="67"/>
    </location>
</feature>
<feature type="region of interest" description="Disordered" evidence="1">
    <location>
        <begin position="1"/>
        <end position="20"/>
    </location>
</feature>
<feature type="region of interest" description="Disordered" evidence="1">
    <location>
        <begin position="109"/>
        <end position="148"/>
    </location>
</feature>
<organism evidence="2 3">
    <name type="scientific">Chlorella ohadii</name>
    <dbReference type="NCBI Taxonomy" id="2649997"/>
    <lineage>
        <taxon>Eukaryota</taxon>
        <taxon>Viridiplantae</taxon>
        <taxon>Chlorophyta</taxon>
        <taxon>core chlorophytes</taxon>
        <taxon>Trebouxiophyceae</taxon>
        <taxon>Chlorellales</taxon>
        <taxon>Chlorellaceae</taxon>
        <taxon>Chlorella clade</taxon>
        <taxon>Chlorella</taxon>
    </lineage>
</organism>
<feature type="region of interest" description="Disordered" evidence="1">
    <location>
        <begin position="26"/>
        <end position="83"/>
    </location>
</feature>
<dbReference type="AlphaFoldDB" id="A0AAD5DVL5"/>
<feature type="compositionally biased region" description="Low complexity" evidence="1">
    <location>
        <begin position="115"/>
        <end position="127"/>
    </location>
</feature>
<sequence>MSGTNRQLQKRGEALAQAAREARQEAAAGLAAQTGGFGGERLTQETTGPYGTYAKGGSETGMLGGMGAAAAPSAPGAKPDVSARLAQAPTAAVGAPGMAAPVGTVPSPAAPLQTAGPGAPIGAEMGAAGAGGVQKSPSEQGLHAPYPRDIKHGEELFPQARAHAREDFEAEEGYAGEEQVGFV</sequence>